<reference evidence="7 8" key="1">
    <citation type="journal article" date="2018" name="Elife">
        <title>Discovery and characterization of a prevalent human gut bacterial enzyme sufficient for the inactivation of a family of plant toxins.</title>
        <authorList>
            <person name="Koppel N."/>
            <person name="Bisanz J.E."/>
            <person name="Pandelia M.E."/>
            <person name="Turnbaugh P.J."/>
            <person name="Balskus E.P."/>
        </authorList>
    </citation>
    <scope>NUCLEOTIDE SEQUENCE [LARGE SCALE GENOMIC DNA]</scope>
    <source>
        <strain evidence="7 8">OB21 GAM31</strain>
    </source>
</reference>
<dbReference type="SUPFAM" id="SSF56425">
    <property type="entry name" value="Succinate dehydrogenase/fumarate reductase flavoprotein, catalytic domain"/>
    <property type="match status" value="1"/>
</dbReference>
<dbReference type="PROSITE" id="PS51257">
    <property type="entry name" value="PROKAR_LIPOPROTEIN"/>
    <property type="match status" value="1"/>
</dbReference>
<feature type="domain" description="FAD-dependent oxidoreductase 2 FAD-binding" evidence="6">
    <location>
        <begin position="72"/>
        <end position="525"/>
    </location>
</feature>
<evidence type="ECO:0000256" key="1">
    <source>
        <dbReference type="ARBA" id="ARBA00001974"/>
    </source>
</evidence>
<dbReference type="Pfam" id="PF00890">
    <property type="entry name" value="FAD_binding_2"/>
    <property type="match status" value="1"/>
</dbReference>
<dbReference type="InterPro" id="IPR019546">
    <property type="entry name" value="TAT_signal_bac_arc"/>
</dbReference>
<organism evidence="7 8">
    <name type="scientific">Slackia isoflavoniconvertens</name>
    <dbReference type="NCBI Taxonomy" id="572010"/>
    <lineage>
        <taxon>Bacteria</taxon>
        <taxon>Bacillati</taxon>
        <taxon>Actinomycetota</taxon>
        <taxon>Coriobacteriia</taxon>
        <taxon>Eggerthellales</taxon>
        <taxon>Eggerthellaceae</taxon>
        <taxon>Slackia</taxon>
    </lineage>
</organism>
<protein>
    <recommendedName>
        <fullName evidence="6">FAD-dependent oxidoreductase 2 FAD-binding domain-containing protein</fullName>
    </recommendedName>
</protein>
<dbReference type="NCBIfam" id="TIGR01409">
    <property type="entry name" value="TAT_signal_seq"/>
    <property type="match status" value="1"/>
</dbReference>
<comment type="caution">
    <text evidence="7">The sequence shown here is derived from an EMBL/GenBank/DDBJ whole genome shotgun (WGS) entry which is preliminary data.</text>
</comment>
<dbReference type="InterPro" id="IPR027477">
    <property type="entry name" value="Succ_DH/fumarate_Rdtase_cat_sf"/>
</dbReference>
<evidence type="ECO:0000256" key="5">
    <source>
        <dbReference type="SAM" id="SignalP"/>
    </source>
</evidence>
<keyword evidence="2" id="KW-0285">Flavoprotein</keyword>
<evidence type="ECO:0000259" key="6">
    <source>
        <dbReference type="Pfam" id="PF00890"/>
    </source>
</evidence>
<dbReference type="AlphaFoldDB" id="A0A369L7Z7"/>
<evidence type="ECO:0000313" key="8">
    <source>
        <dbReference type="Proteomes" id="UP000253975"/>
    </source>
</evidence>
<accession>A0A369L7Z7</accession>
<keyword evidence="4" id="KW-0560">Oxidoreductase</keyword>
<dbReference type="InterPro" id="IPR003953">
    <property type="entry name" value="FAD-dep_OxRdtase_2_FAD-bd"/>
</dbReference>
<evidence type="ECO:0000313" key="7">
    <source>
        <dbReference type="EMBL" id="RDB54859.1"/>
    </source>
</evidence>
<evidence type="ECO:0000256" key="3">
    <source>
        <dbReference type="ARBA" id="ARBA00022827"/>
    </source>
</evidence>
<dbReference type="InterPro" id="IPR036188">
    <property type="entry name" value="FAD/NAD-bd_sf"/>
</dbReference>
<gene>
    <name evidence="7" type="ORF">C1881_10030</name>
</gene>
<keyword evidence="3" id="KW-0274">FAD</keyword>
<proteinExistence type="predicted"/>
<dbReference type="Gene3D" id="3.90.700.10">
    <property type="entry name" value="Succinate dehydrogenase/fumarate reductase flavoprotein, catalytic domain"/>
    <property type="match status" value="1"/>
</dbReference>
<name>A0A369L7Z7_9ACTN</name>
<dbReference type="InterPro" id="IPR050315">
    <property type="entry name" value="FAD-oxidoreductase_2"/>
</dbReference>
<comment type="cofactor">
    <cofactor evidence="1">
        <name>FAD</name>
        <dbReference type="ChEBI" id="CHEBI:57692"/>
    </cofactor>
</comment>
<feature type="signal peptide" evidence="5">
    <location>
        <begin position="1"/>
        <end position="26"/>
    </location>
</feature>
<dbReference type="PROSITE" id="PS51318">
    <property type="entry name" value="TAT"/>
    <property type="match status" value="1"/>
</dbReference>
<evidence type="ECO:0000256" key="2">
    <source>
        <dbReference type="ARBA" id="ARBA00022630"/>
    </source>
</evidence>
<dbReference type="GO" id="GO:0033765">
    <property type="term" value="F:steroid dehydrogenase activity, acting on the CH-CH group of donors"/>
    <property type="evidence" value="ECO:0007669"/>
    <property type="project" value="UniProtKB-ARBA"/>
</dbReference>
<dbReference type="InterPro" id="IPR006311">
    <property type="entry name" value="TAT_signal"/>
</dbReference>
<dbReference type="PANTHER" id="PTHR43400">
    <property type="entry name" value="FUMARATE REDUCTASE"/>
    <property type="match status" value="1"/>
</dbReference>
<dbReference type="RefSeq" id="WP_114616387.1">
    <property type="nucleotide sequence ID" value="NZ_DBFBAR010000022.1"/>
</dbReference>
<keyword evidence="5" id="KW-0732">Signal</keyword>
<dbReference type="PANTHER" id="PTHR43400:SF7">
    <property type="entry name" value="FAD-DEPENDENT OXIDOREDUCTASE 2 FAD BINDING DOMAIN-CONTAINING PROTEIN"/>
    <property type="match status" value="1"/>
</dbReference>
<dbReference type="SUPFAM" id="SSF51905">
    <property type="entry name" value="FAD/NAD(P)-binding domain"/>
    <property type="match status" value="1"/>
</dbReference>
<sequence length="540" mass="59087">MDISRRNFLKAGAVASALGLGGAALAGCSSPSSASESKAKAKDSAEYDPMAWLGEAPDLTPEQCDETVETEVLVVGSALAGSMAAYGAVKNGAKVNVIERNGAPHIGGMTISFLNSETQLSQGLPKYDKVQVANQMFNLTQYRSDMKLNAVWCNRSGEILDNLVKDFCEPYGQYYQPLSLEGIFPDPTQEINSYISTGVAFSEKTDILTDFTHNIHKFLEDEGVITDYNTRGEVIVKDDSGKVTGVIASKGDKKVYYKASKGVVMCTGSFGANEAMVNRFFSPELAKFALENNSYNAYMGDDPVDEVMDDGLGHKMLCWAGGQMEDRSGYASWQTTAWRSFPYLLVDSKGERFMNECTSLLTSVHLIADLPGDDNYVWQIIPTNDFAMPSSFGYNKEQAAQVFDIEKTEHYEADSIEELAKKINVPADALVATVKRYNEMCEKGEDTDYMKAKRYLDPIDDGPYQAWKMTYLFYCTLGGVRCNENLQVLDENRDPIPGLYAAGNTVGYRFGSSYETLLHGGSNGLAATHGYLAGESAAKA</sequence>
<evidence type="ECO:0000256" key="4">
    <source>
        <dbReference type="ARBA" id="ARBA00023002"/>
    </source>
</evidence>
<dbReference type="Gene3D" id="3.50.50.60">
    <property type="entry name" value="FAD/NAD(P)-binding domain"/>
    <property type="match status" value="1"/>
</dbReference>
<dbReference type="EMBL" id="PPTO01000025">
    <property type="protein sequence ID" value="RDB54859.1"/>
    <property type="molecule type" value="Genomic_DNA"/>
</dbReference>
<dbReference type="Proteomes" id="UP000253975">
    <property type="component" value="Unassembled WGS sequence"/>
</dbReference>
<feature type="chain" id="PRO_5039454476" description="FAD-dependent oxidoreductase 2 FAD-binding domain-containing protein" evidence="5">
    <location>
        <begin position="27"/>
        <end position="540"/>
    </location>
</feature>